<evidence type="ECO:0000256" key="1">
    <source>
        <dbReference type="ARBA" id="ARBA00004651"/>
    </source>
</evidence>
<feature type="transmembrane region" description="Helical" evidence="14">
    <location>
        <begin position="399"/>
        <end position="422"/>
    </location>
</feature>
<keyword evidence="3" id="KW-1003">Cell membrane</keyword>
<dbReference type="PROSITE" id="PS01315">
    <property type="entry name" value="CDS"/>
    <property type="match status" value="1"/>
</dbReference>
<evidence type="ECO:0000256" key="3">
    <source>
        <dbReference type="ARBA" id="ARBA00022475"/>
    </source>
</evidence>
<dbReference type="PANTHER" id="PTHR46382">
    <property type="entry name" value="PHOSPHATIDATE CYTIDYLYLTRANSFERASE"/>
    <property type="match status" value="1"/>
</dbReference>
<evidence type="ECO:0000256" key="8">
    <source>
        <dbReference type="ARBA" id="ARBA00022989"/>
    </source>
</evidence>
<evidence type="ECO:0000313" key="15">
    <source>
        <dbReference type="EMBL" id="CAB4605824.1"/>
    </source>
</evidence>
<reference evidence="15" key="1">
    <citation type="submission" date="2020-05" db="EMBL/GenBank/DDBJ databases">
        <authorList>
            <person name="Chiriac C."/>
            <person name="Salcher M."/>
            <person name="Ghai R."/>
            <person name="Kavagutti S V."/>
        </authorList>
    </citation>
    <scope>NUCLEOTIDE SEQUENCE</scope>
</reference>
<dbReference type="GO" id="GO:0005886">
    <property type="term" value="C:plasma membrane"/>
    <property type="evidence" value="ECO:0007669"/>
    <property type="project" value="UniProtKB-SubCell"/>
</dbReference>
<evidence type="ECO:0000256" key="9">
    <source>
        <dbReference type="ARBA" id="ARBA00023098"/>
    </source>
</evidence>
<accession>A0A6J6H3E6</accession>
<keyword evidence="11" id="KW-0594">Phospholipid biosynthesis</keyword>
<keyword evidence="9" id="KW-0443">Lipid metabolism</keyword>
<evidence type="ECO:0000256" key="6">
    <source>
        <dbReference type="ARBA" id="ARBA00022692"/>
    </source>
</evidence>
<evidence type="ECO:0000256" key="10">
    <source>
        <dbReference type="ARBA" id="ARBA00023136"/>
    </source>
</evidence>
<keyword evidence="4" id="KW-0444">Lipid biosynthesis</keyword>
<gene>
    <name evidence="15" type="ORF">UFOPK1835_00767</name>
</gene>
<keyword evidence="7" id="KW-0548">Nucleotidyltransferase</keyword>
<feature type="transmembrane region" description="Helical" evidence="14">
    <location>
        <begin position="250"/>
        <end position="268"/>
    </location>
</feature>
<evidence type="ECO:0000256" key="7">
    <source>
        <dbReference type="ARBA" id="ARBA00022695"/>
    </source>
</evidence>
<feature type="transmembrane region" description="Helical" evidence="14">
    <location>
        <begin position="357"/>
        <end position="378"/>
    </location>
</feature>
<protein>
    <submittedName>
        <fullName evidence="15">Unannotated protein</fullName>
    </submittedName>
</protein>
<dbReference type="PANTHER" id="PTHR46382:SF1">
    <property type="entry name" value="PHOSPHATIDATE CYTIDYLYLTRANSFERASE"/>
    <property type="match status" value="1"/>
</dbReference>
<name>A0A6J6H3E6_9ZZZZ</name>
<feature type="transmembrane region" description="Helical" evidence="14">
    <location>
        <begin position="275"/>
        <end position="293"/>
    </location>
</feature>
<comment type="subcellular location">
    <subcellularLocation>
        <location evidence="1">Cell membrane</location>
        <topology evidence="1">Multi-pass membrane protein</topology>
    </subcellularLocation>
</comment>
<keyword evidence="10 14" id="KW-0472">Membrane</keyword>
<dbReference type="GO" id="GO:0004605">
    <property type="term" value="F:phosphatidate cytidylyltransferase activity"/>
    <property type="evidence" value="ECO:0007669"/>
    <property type="project" value="TreeGrafter"/>
</dbReference>
<keyword evidence="5" id="KW-0808">Transferase</keyword>
<evidence type="ECO:0000256" key="4">
    <source>
        <dbReference type="ARBA" id="ARBA00022516"/>
    </source>
</evidence>
<proteinExistence type="inferred from homology"/>
<evidence type="ECO:0000256" key="14">
    <source>
        <dbReference type="SAM" id="Phobius"/>
    </source>
</evidence>
<keyword evidence="12" id="KW-1208">Phospholipid metabolism</keyword>
<feature type="transmembrane region" description="Helical" evidence="14">
    <location>
        <begin position="299"/>
        <end position="317"/>
    </location>
</feature>
<evidence type="ECO:0000256" key="12">
    <source>
        <dbReference type="ARBA" id="ARBA00023264"/>
    </source>
</evidence>
<comment type="similarity">
    <text evidence="2">Belongs to the CDS family.</text>
</comment>
<feature type="transmembrane region" description="Helical" evidence="14">
    <location>
        <begin position="329"/>
        <end position="351"/>
    </location>
</feature>
<sequence length="491" mass="51131">MAPDQTPSDAKPDETGTPPGAVADDVVRIVAADELLAPPIMNLGPPTGEHVLPHWTAPATGQVPKVVIGDATSEADEAQRVAAADSLRWRDEHDTSEHGDLMAELALSEPDEPVSERLGALDTDERLSDEAFLNFDDVELDPRRRTRRGSRRSRADRVNADPLAAILPADLVGSATVAPADTPVASGASARPDGVDDDPAAPNAPRRRRQDAAPPTEPPATGQRHIGKAAAVGIAMAVVALLAFKAGPVPALLLVEVIITAAGFEYFAAVQRGGFRPATLLGLAAVAAFPLAAYWKGEAAFPMILFLVFVFGIVWYLRGLAGSGRPTANLGVTLTGVIWIGAFGAFAALILDIPVQGVSILLLAIVATVGHDVGAFFIGRAMGRTPLSATSPNKTVEGLVGGMLATLLAVFFFAVIVGVGPFNVGQALLFGVVAAIVAPLGDLAESLFKRDLGIKDMGSLIPQHGGLLDRFDGVLFVIPAAYYVTRILGFA</sequence>
<feature type="transmembrane region" description="Helical" evidence="14">
    <location>
        <begin position="428"/>
        <end position="448"/>
    </location>
</feature>
<feature type="region of interest" description="Disordered" evidence="13">
    <location>
        <begin position="182"/>
        <end position="224"/>
    </location>
</feature>
<dbReference type="EMBL" id="CAEZUP010000024">
    <property type="protein sequence ID" value="CAB4605824.1"/>
    <property type="molecule type" value="Genomic_DNA"/>
</dbReference>
<dbReference type="Pfam" id="PF01148">
    <property type="entry name" value="CTP_transf_1"/>
    <property type="match status" value="1"/>
</dbReference>
<evidence type="ECO:0000256" key="13">
    <source>
        <dbReference type="SAM" id="MobiDB-lite"/>
    </source>
</evidence>
<feature type="region of interest" description="Disordered" evidence="13">
    <location>
        <begin position="1"/>
        <end position="23"/>
    </location>
</feature>
<evidence type="ECO:0000256" key="5">
    <source>
        <dbReference type="ARBA" id="ARBA00022679"/>
    </source>
</evidence>
<evidence type="ECO:0000256" key="2">
    <source>
        <dbReference type="ARBA" id="ARBA00010185"/>
    </source>
</evidence>
<evidence type="ECO:0000256" key="11">
    <source>
        <dbReference type="ARBA" id="ARBA00023209"/>
    </source>
</evidence>
<dbReference type="InterPro" id="IPR000374">
    <property type="entry name" value="PC_trans"/>
</dbReference>
<dbReference type="AlphaFoldDB" id="A0A6J6H3E6"/>
<dbReference type="GO" id="GO:0016024">
    <property type="term" value="P:CDP-diacylglycerol biosynthetic process"/>
    <property type="evidence" value="ECO:0007669"/>
    <property type="project" value="TreeGrafter"/>
</dbReference>
<organism evidence="15">
    <name type="scientific">freshwater metagenome</name>
    <dbReference type="NCBI Taxonomy" id="449393"/>
    <lineage>
        <taxon>unclassified sequences</taxon>
        <taxon>metagenomes</taxon>
        <taxon>ecological metagenomes</taxon>
    </lineage>
</organism>
<keyword evidence="8 14" id="KW-1133">Transmembrane helix</keyword>
<keyword evidence="6 14" id="KW-0812">Transmembrane</keyword>